<dbReference type="SUPFAM" id="SSF57756">
    <property type="entry name" value="Retrovirus zinc finger-like domains"/>
    <property type="match status" value="1"/>
</dbReference>
<feature type="domain" description="CCHC-type" evidence="7">
    <location>
        <begin position="570"/>
        <end position="583"/>
    </location>
</feature>
<keyword evidence="4" id="KW-0255">Endonuclease</keyword>
<dbReference type="InterPro" id="IPR001878">
    <property type="entry name" value="Znf_CCHC"/>
</dbReference>
<gene>
    <name evidence="8" type="ORF">niasHT_009553</name>
</gene>
<evidence type="ECO:0000256" key="1">
    <source>
        <dbReference type="ARBA" id="ARBA00022679"/>
    </source>
</evidence>
<feature type="region of interest" description="Disordered" evidence="6">
    <location>
        <begin position="590"/>
        <end position="616"/>
    </location>
</feature>
<dbReference type="AlphaFoldDB" id="A0ABD2M562"/>
<reference evidence="8 9" key="1">
    <citation type="submission" date="2024-10" db="EMBL/GenBank/DDBJ databases">
        <authorList>
            <person name="Kim D."/>
        </authorList>
    </citation>
    <scope>NUCLEOTIDE SEQUENCE [LARGE SCALE GENOMIC DNA]</scope>
    <source>
        <strain evidence="8">BH-2024</strain>
    </source>
</reference>
<evidence type="ECO:0000256" key="5">
    <source>
        <dbReference type="PROSITE-ProRule" id="PRU00047"/>
    </source>
</evidence>
<proteinExistence type="predicted"/>
<dbReference type="InterPro" id="IPR043502">
    <property type="entry name" value="DNA/RNA_pol_sf"/>
</dbReference>
<name>A0ABD2M562_9BILA</name>
<evidence type="ECO:0000256" key="3">
    <source>
        <dbReference type="ARBA" id="ARBA00022722"/>
    </source>
</evidence>
<keyword evidence="3" id="KW-0540">Nuclease</keyword>
<dbReference type="CDD" id="cd00303">
    <property type="entry name" value="retropepsin_like"/>
    <property type="match status" value="1"/>
</dbReference>
<dbReference type="EMBL" id="JBICBT010000130">
    <property type="protein sequence ID" value="KAL3122656.1"/>
    <property type="molecule type" value="Genomic_DNA"/>
</dbReference>
<accession>A0ABD2M562</accession>
<dbReference type="GO" id="GO:0016779">
    <property type="term" value="F:nucleotidyltransferase activity"/>
    <property type="evidence" value="ECO:0007669"/>
    <property type="project" value="UniProtKB-KW"/>
</dbReference>
<dbReference type="InterPro" id="IPR036875">
    <property type="entry name" value="Znf_CCHC_sf"/>
</dbReference>
<protein>
    <recommendedName>
        <fullName evidence="7">CCHC-type domain-containing protein</fullName>
    </recommendedName>
</protein>
<sequence length="1044" mass="118070">MFPNSPPLTRQRLRMQQEALNQQALIDEGERENFENRPINTANNGVFENSLIEGEISASHRNMDSQQIRDALLNVEPMVVRNEQQRQNEAVVDENLEPQRGGLRLRFQNLGFNVGREEWLVRNENFDGHRITHTLSPRNVPRTSTPIENRITPELLVQHVPAQNAHKTQNVMQNNARTGINGGGAAIQQQAMHSLVRPQPLPAQQPIIVQQAIPQPAVTQPTIQQGFPGPIWGFPGQVPYYQYQPPISYQPQPMFGYMNTNPQQPPQTYPIYNPQYPPPYLPTGNQPFAGNGQPQGIQMGQQQVIQPVPLQQPQTVQRTDNFVVQNANQQYRTEGRQNQQEQFRGPGMDQVAYALIMSQISPLRGNEGAEKIKEFFKRFDVNTAEWSNTKRITSLESKIFGRAERAFKSACSTEPYRYESIKREMLRQLEETDAREWSAFDQLMSGIRRKTDEDLDALAERIIMLVRRAYPGLTDHLVDDYAIKHLIRTFDNSELALSLEMGRVPGMTFDQFVGMAARAEATQKATRRMALQNATIRNQTAMRPMNFPRPMNFSGNNSANQFENENRPTCFNCGRVGHVARNCFRPRAEQSGQNRNYEASQNATGANRTPMPINQNTSVARKPELNFASQNRSQLPQSRNFLKQNYLVEQNEVKDEDVLKCGAVMSSDSEMLEFFKKFWAKCENRETSKAETSTIGKIIAIIVEIFGQTTHSMLDSGAQVSLIKAEFLREILKRLGLKGGKSISICPKSRNVVDVNGKLVECYGTVSLPVLRKGCEEMEIDFHITDAPIGLPILFGTNALGPLGFKLFDAPNGELIEFECSNSKSDSVRVVYNTVVEPFSTKFVELSVPPIFNDTNVLIIANDEDNSVRVEPALSTGRNGKIMAAITNFSEKAVILKENEEIAVAEEPSDIADAENCLEESWLFHSSPEVVKRDSPSNDKWTVEIGQLEENNQENLKQLLSEFSDIFACNDSELTQTEMVKHPIDTGNAHPIKNRMRPVPYAYREKVAAMLQDYLGRGIIRPSLSPLQRTQFNDEKRLFSTTKY</sequence>
<dbReference type="SUPFAM" id="SSF56672">
    <property type="entry name" value="DNA/RNA polymerases"/>
    <property type="match status" value="1"/>
</dbReference>
<dbReference type="PANTHER" id="PTHR37984">
    <property type="entry name" value="PROTEIN CBG26694"/>
    <property type="match status" value="1"/>
</dbReference>
<dbReference type="Pfam" id="PF00098">
    <property type="entry name" value="zf-CCHC"/>
    <property type="match status" value="1"/>
</dbReference>
<organism evidence="8 9">
    <name type="scientific">Heterodera trifolii</name>
    <dbReference type="NCBI Taxonomy" id="157864"/>
    <lineage>
        <taxon>Eukaryota</taxon>
        <taxon>Metazoa</taxon>
        <taxon>Ecdysozoa</taxon>
        <taxon>Nematoda</taxon>
        <taxon>Chromadorea</taxon>
        <taxon>Rhabditida</taxon>
        <taxon>Tylenchina</taxon>
        <taxon>Tylenchomorpha</taxon>
        <taxon>Tylenchoidea</taxon>
        <taxon>Heteroderidae</taxon>
        <taxon>Heteroderinae</taxon>
        <taxon>Heterodera</taxon>
    </lineage>
</organism>
<keyword evidence="5" id="KW-0862">Zinc</keyword>
<dbReference type="PANTHER" id="PTHR37984:SF5">
    <property type="entry name" value="PROTEIN NYNRIN-LIKE"/>
    <property type="match status" value="1"/>
</dbReference>
<evidence type="ECO:0000259" key="7">
    <source>
        <dbReference type="PROSITE" id="PS50158"/>
    </source>
</evidence>
<keyword evidence="5" id="KW-0479">Metal-binding</keyword>
<evidence type="ECO:0000256" key="6">
    <source>
        <dbReference type="SAM" id="MobiDB-lite"/>
    </source>
</evidence>
<keyword evidence="2" id="KW-0548">Nucleotidyltransferase</keyword>
<keyword evidence="5" id="KW-0863">Zinc-finger</keyword>
<dbReference type="InterPro" id="IPR021109">
    <property type="entry name" value="Peptidase_aspartic_dom_sf"/>
</dbReference>
<dbReference type="Gene3D" id="4.10.60.10">
    <property type="entry name" value="Zinc finger, CCHC-type"/>
    <property type="match status" value="1"/>
</dbReference>
<evidence type="ECO:0000313" key="8">
    <source>
        <dbReference type="EMBL" id="KAL3122656.1"/>
    </source>
</evidence>
<dbReference type="PROSITE" id="PS50158">
    <property type="entry name" value="ZF_CCHC"/>
    <property type="match status" value="1"/>
</dbReference>
<dbReference type="GO" id="GO:0004519">
    <property type="term" value="F:endonuclease activity"/>
    <property type="evidence" value="ECO:0007669"/>
    <property type="project" value="UniProtKB-KW"/>
</dbReference>
<keyword evidence="9" id="KW-1185">Reference proteome</keyword>
<evidence type="ECO:0000256" key="2">
    <source>
        <dbReference type="ARBA" id="ARBA00022695"/>
    </source>
</evidence>
<dbReference type="SMART" id="SM00343">
    <property type="entry name" value="ZnF_C2HC"/>
    <property type="match status" value="1"/>
</dbReference>
<comment type="caution">
    <text evidence="8">The sequence shown here is derived from an EMBL/GenBank/DDBJ whole genome shotgun (WGS) entry which is preliminary data.</text>
</comment>
<keyword evidence="4" id="KW-0378">Hydrolase</keyword>
<keyword evidence="1" id="KW-0808">Transferase</keyword>
<dbReference type="GO" id="GO:0008270">
    <property type="term" value="F:zinc ion binding"/>
    <property type="evidence" value="ECO:0007669"/>
    <property type="project" value="UniProtKB-KW"/>
</dbReference>
<evidence type="ECO:0000313" key="9">
    <source>
        <dbReference type="Proteomes" id="UP001620626"/>
    </source>
</evidence>
<dbReference type="Proteomes" id="UP001620626">
    <property type="component" value="Unassembled WGS sequence"/>
</dbReference>
<evidence type="ECO:0000256" key="4">
    <source>
        <dbReference type="ARBA" id="ARBA00022759"/>
    </source>
</evidence>
<dbReference type="InterPro" id="IPR050951">
    <property type="entry name" value="Retrovirus_Pol_polyprotein"/>
</dbReference>
<dbReference type="Gene3D" id="2.40.70.10">
    <property type="entry name" value="Acid Proteases"/>
    <property type="match status" value="1"/>
</dbReference>
<dbReference type="GO" id="GO:0019899">
    <property type="term" value="F:enzyme binding"/>
    <property type="evidence" value="ECO:0007669"/>
    <property type="project" value="UniProtKB-ARBA"/>
</dbReference>